<dbReference type="Pfam" id="PF10442">
    <property type="entry name" value="FIST_C"/>
    <property type="match status" value="1"/>
</dbReference>
<dbReference type="AlphaFoldDB" id="A0A367RB34"/>
<dbReference type="EMBL" id="LXQE01000162">
    <property type="protein sequence ID" value="RCJ33060.1"/>
    <property type="molecule type" value="Genomic_DNA"/>
</dbReference>
<evidence type="ECO:0000313" key="3">
    <source>
        <dbReference type="EMBL" id="RCJ33060.1"/>
    </source>
</evidence>
<name>A0A367RB34_NOSPU</name>
<comment type="caution">
    <text evidence="3">The sequence shown here is derived from an EMBL/GenBank/DDBJ whole genome shotgun (WGS) entry which is preliminary data.</text>
</comment>
<dbReference type="SMART" id="SM01204">
    <property type="entry name" value="FIST_C"/>
    <property type="match status" value="1"/>
</dbReference>
<feature type="domain" description="FIST C-domain" evidence="2">
    <location>
        <begin position="228"/>
        <end position="364"/>
    </location>
</feature>
<dbReference type="InterPro" id="IPR019494">
    <property type="entry name" value="FIST_C"/>
</dbReference>
<dbReference type="SMART" id="SM00897">
    <property type="entry name" value="FIST"/>
    <property type="match status" value="1"/>
</dbReference>
<dbReference type="InterPro" id="IPR013702">
    <property type="entry name" value="FIST_domain_N"/>
</dbReference>
<proteinExistence type="predicted"/>
<sequence>MFRVVVGHSDDPDSQNAITEVIQECSRSLADSLPQAGILFTAIDFDHALILQRIQDAFPGIELIGGTTNGEISSILEFQQDSLTLMLFASDEVEIHSGIGRGASKNPALAAQEAIAQAKAKSASVPQLCLTFPDSLTSNGVLILEALKQSLGEHIPIIGGMTADDYTFDKTYQFFQGEVLSDSVPVLLFSGKLLFSHGVASGWTPISQRSRTTKVDGNVVYEIDGQRALDFYQHYLGEERFASNYAIHALAVFEDQDHFYLRAPNGYDKQSGSVTFFSDIPEQAVVQITDATRDNILSASETSLKNAIADYPGVEPTAALLISCAARRRILGTLARVEYQLVKTHLAEALPCCGFYAYGEIAPIVCGGQTQFHNKTFVTLLIGTK</sequence>
<evidence type="ECO:0008006" key="5">
    <source>
        <dbReference type="Google" id="ProtNLM"/>
    </source>
</evidence>
<dbReference type="Pfam" id="PF08495">
    <property type="entry name" value="FIST"/>
    <property type="match status" value="1"/>
</dbReference>
<evidence type="ECO:0000259" key="1">
    <source>
        <dbReference type="SMART" id="SM00897"/>
    </source>
</evidence>
<dbReference type="PANTHER" id="PTHR40252">
    <property type="entry name" value="BLR0328 PROTEIN"/>
    <property type="match status" value="1"/>
</dbReference>
<reference evidence="3 4" key="1">
    <citation type="submission" date="2016-04" db="EMBL/GenBank/DDBJ databases">
        <authorList>
            <person name="Evans L.H."/>
            <person name="Alamgir A."/>
            <person name="Owens N."/>
            <person name="Weber N.D."/>
            <person name="Virtaneva K."/>
            <person name="Barbian K."/>
            <person name="Babar A."/>
            <person name="Rosenke K."/>
        </authorList>
    </citation>
    <scope>NUCLEOTIDE SEQUENCE [LARGE SCALE GENOMIC DNA]</scope>
    <source>
        <strain evidence="3">NIES-2108</strain>
    </source>
</reference>
<accession>A0A367RB34</accession>
<dbReference type="Proteomes" id="UP000252085">
    <property type="component" value="Unassembled WGS sequence"/>
</dbReference>
<evidence type="ECO:0000259" key="2">
    <source>
        <dbReference type="SMART" id="SM01204"/>
    </source>
</evidence>
<gene>
    <name evidence="3" type="ORF">A6769_26945</name>
</gene>
<evidence type="ECO:0000313" key="4">
    <source>
        <dbReference type="Proteomes" id="UP000252085"/>
    </source>
</evidence>
<protein>
    <recommendedName>
        <fullName evidence="5">Histidine kinase</fullName>
    </recommendedName>
</protein>
<feature type="domain" description="FIST" evidence="1">
    <location>
        <begin position="33"/>
        <end position="227"/>
    </location>
</feature>
<organism evidence="3 4">
    <name type="scientific">Nostoc punctiforme NIES-2108</name>
    <dbReference type="NCBI Taxonomy" id="1356359"/>
    <lineage>
        <taxon>Bacteria</taxon>
        <taxon>Bacillati</taxon>
        <taxon>Cyanobacteriota</taxon>
        <taxon>Cyanophyceae</taxon>
        <taxon>Nostocales</taxon>
        <taxon>Nostocaceae</taxon>
        <taxon>Nostoc</taxon>
    </lineage>
</organism>
<dbReference type="PANTHER" id="PTHR40252:SF2">
    <property type="entry name" value="BLR0328 PROTEIN"/>
    <property type="match status" value="1"/>
</dbReference>